<dbReference type="AlphaFoldDB" id="A0A0H2MHS8"/>
<evidence type="ECO:0000313" key="2">
    <source>
        <dbReference type="Proteomes" id="UP000035444"/>
    </source>
</evidence>
<gene>
    <name evidence="1" type="ORF">WH96_05480</name>
</gene>
<accession>A0A0H2MHS8</accession>
<dbReference type="Proteomes" id="UP000035444">
    <property type="component" value="Unassembled WGS sequence"/>
</dbReference>
<sequence>MKPNLAERFLLDECNPETKRILETEIDEMISGRGPRFREHHFNLYDIKLDAVRRKVGIFDIFDPKESGRMELEMFHFRLLLKRLTSQSVPDSYGKTGSGVLNFLTSSAKKLSPRKNSIAFKNKVLKKKREIYSLYETTPSLPRKITTLGLIENNKKITLLVQNDPNGQEETASEQKARFCICFPKTISYRQSTESYRLRMLATMDPSLVASTGYGLFTVENSKFFKWLDKESYNRFEKRAPTHYLLITHHEVYDILSYYPPEVTELQPDTLSQQDNDMEQGFSIWDLV</sequence>
<keyword evidence="2" id="KW-1185">Reference proteome</keyword>
<dbReference type="OrthoDB" id="8477515at2"/>
<organism evidence="1 2">
    <name type="scientific">Kiloniella spongiae</name>
    <dbReference type="NCBI Taxonomy" id="1489064"/>
    <lineage>
        <taxon>Bacteria</taxon>
        <taxon>Pseudomonadati</taxon>
        <taxon>Pseudomonadota</taxon>
        <taxon>Alphaproteobacteria</taxon>
        <taxon>Rhodospirillales</taxon>
        <taxon>Kiloniellaceae</taxon>
        <taxon>Kiloniella</taxon>
    </lineage>
</organism>
<dbReference type="EMBL" id="LAQL01000003">
    <property type="protein sequence ID" value="KLN61751.1"/>
    <property type="molecule type" value="Genomic_DNA"/>
</dbReference>
<comment type="caution">
    <text evidence="1">The sequence shown here is derived from an EMBL/GenBank/DDBJ whole genome shotgun (WGS) entry which is preliminary data.</text>
</comment>
<dbReference type="RefSeq" id="WP_047763088.1">
    <property type="nucleotide sequence ID" value="NZ_LAQL01000003.1"/>
</dbReference>
<reference evidence="1 2" key="1">
    <citation type="submission" date="2015-03" db="EMBL/GenBank/DDBJ databases">
        <title>Genome Sequence of Kiloniella spongiae MEBiC09566, isolated from a marine sponge.</title>
        <authorList>
            <person name="Shao Z."/>
            <person name="Wang L."/>
            <person name="Li X."/>
        </authorList>
    </citation>
    <scope>NUCLEOTIDE SEQUENCE [LARGE SCALE GENOMIC DNA]</scope>
    <source>
        <strain evidence="1 2">MEBiC09566</strain>
    </source>
</reference>
<name>A0A0H2MHS8_9PROT</name>
<protein>
    <submittedName>
        <fullName evidence="1">Uncharacterized protein</fullName>
    </submittedName>
</protein>
<proteinExistence type="predicted"/>
<evidence type="ECO:0000313" key="1">
    <source>
        <dbReference type="EMBL" id="KLN61751.1"/>
    </source>
</evidence>
<dbReference type="STRING" id="1489064.WH96_05480"/>